<protein>
    <submittedName>
        <fullName evidence="8">4Fe-4S ferredoxin</fullName>
    </submittedName>
</protein>
<dbReference type="InterPro" id="IPR036188">
    <property type="entry name" value="FAD/NAD-bd_sf"/>
</dbReference>
<dbReference type="AlphaFoldDB" id="A0A1P8JS27"/>
<evidence type="ECO:0000313" key="9">
    <source>
        <dbReference type="Proteomes" id="UP000186609"/>
    </source>
</evidence>
<name>A0A1P8JS27_9BURK</name>
<gene>
    <name evidence="8" type="ORF">RD110_04330</name>
</gene>
<dbReference type="InterPro" id="IPR007867">
    <property type="entry name" value="GMC_OxRtase_C"/>
</dbReference>
<dbReference type="Proteomes" id="UP000186609">
    <property type="component" value="Chromosome"/>
</dbReference>
<comment type="similarity">
    <text evidence="2">Belongs to the GMC oxidoreductase family.</text>
</comment>
<dbReference type="Pfam" id="PF07992">
    <property type="entry name" value="Pyr_redox_2"/>
    <property type="match status" value="1"/>
</dbReference>
<sequence>MSADFDVIVIGSGPAGVSAAFPLVQAGLRVAMLDGGRTQAVAPPRADFLTARATDPHQWAWMIGRDFHALRAMDAVSPKLRVPTQAFAFEGFQLANRIAATPFVAVGSLATGGLSNAWGCGVARFSDAEARMPFPVADLGPSYREVARRMGLSGGGGDDLSDYFGLDEDCDPPVPMDRAHEAMWRRYTKARTSLCKGGFRLGRSRVAVLSRPREDRQACDLAGNCLFGCSRQAMYSASADVERLRAFPNFHWLPGHLVDSIVVDGERTVVQLREPSGTCARLAARRLFVAAGTLASTRLVLQALQRREPVPLLSCPTAAFLLWLPGLLGQPRERGFGLGQLSYALQLTGGRTAFGSTFATTGIPMWELARHLPLGRSTALQVLRDLLGSCVVGNLFLPGELSDARARLDDRDTLRIEGGWRQADVEDLLREARRKLAGAYRKMNAWMLPGSFTPGRPGSDIHYAGTLPMAADPGAGQTSVQGEVRGLRHVHVVDGACLPALPEKSHTLTLMANADRIGRLIAPTLI</sequence>
<keyword evidence="9" id="KW-1185">Reference proteome</keyword>
<dbReference type="InterPro" id="IPR051473">
    <property type="entry name" value="P2Ox-like"/>
</dbReference>
<keyword evidence="5" id="KW-0560">Oxidoreductase</keyword>
<dbReference type="PANTHER" id="PTHR42784:SF1">
    <property type="entry name" value="PYRANOSE 2-OXIDASE"/>
    <property type="match status" value="1"/>
</dbReference>
<keyword evidence="4" id="KW-0274">FAD</keyword>
<organism evidence="8 9">
    <name type="scientific">Rhodoferax koreensis</name>
    <dbReference type="NCBI Taxonomy" id="1842727"/>
    <lineage>
        <taxon>Bacteria</taxon>
        <taxon>Pseudomonadati</taxon>
        <taxon>Pseudomonadota</taxon>
        <taxon>Betaproteobacteria</taxon>
        <taxon>Burkholderiales</taxon>
        <taxon>Comamonadaceae</taxon>
        <taxon>Rhodoferax</taxon>
    </lineage>
</organism>
<reference evidence="8 9" key="1">
    <citation type="submission" date="2017-01" db="EMBL/GenBank/DDBJ databases">
        <authorList>
            <person name="Mah S.A."/>
            <person name="Swanson W.J."/>
            <person name="Moy G.W."/>
            <person name="Vacquier V.D."/>
        </authorList>
    </citation>
    <scope>NUCLEOTIDE SEQUENCE [LARGE SCALE GENOMIC DNA]</scope>
    <source>
        <strain evidence="8 9">DCY110</strain>
    </source>
</reference>
<dbReference type="EMBL" id="CP019236">
    <property type="protein sequence ID" value="APW36528.1"/>
    <property type="molecule type" value="Genomic_DNA"/>
</dbReference>
<dbReference type="STRING" id="1842727.RD110_04330"/>
<dbReference type="SUPFAM" id="SSF51905">
    <property type="entry name" value="FAD/NAD(P)-binding domain"/>
    <property type="match status" value="1"/>
</dbReference>
<evidence type="ECO:0000256" key="4">
    <source>
        <dbReference type="ARBA" id="ARBA00022827"/>
    </source>
</evidence>
<dbReference type="RefSeq" id="WP_076197037.1">
    <property type="nucleotide sequence ID" value="NZ_CP019236.1"/>
</dbReference>
<dbReference type="OrthoDB" id="103324at2"/>
<feature type="domain" description="FAD/NAD(P)-binding" evidence="7">
    <location>
        <begin position="5"/>
        <end position="58"/>
    </location>
</feature>
<evidence type="ECO:0000256" key="3">
    <source>
        <dbReference type="ARBA" id="ARBA00022630"/>
    </source>
</evidence>
<evidence type="ECO:0000313" key="8">
    <source>
        <dbReference type="EMBL" id="APW36528.1"/>
    </source>
</evidence>
<evidence type="ECO:0000256" key="2">
    <source>
        <dbReference type="ARBA" id="ARBA00010790"/>
    </source>
</evidence>
<keyword evidence="3" id="KW-0285">Flavoprotein</keyword>
<proteinExistence type="inferred from homology"/>
<dbReference type="PRINTS" id="PR00368">
    <property type="entry name" value="FADPNR"/>
</dbReference>
<dbReference type="KEGG" id="rhy:RD110_04330"/>
<evidence type="ECO:0000256" key="1">
    <source>
        <dbReference type="ARBA" id="ARBA00001974"/>
    </source>
</evidence>
<comment type="cofactor">
    <cofactor evidence="1">
        <name>FAD</name>
        <dbReference type="ChEBI" id="CHEBI:57692"/>
    </cofactor>
</comment>
<dbReference type="GO" id="GO:0016614">
    <property type="term" value="F:oxidoreductase activity, acting on CH-OH group of donors"/>
    <property type="evidence" value="ECO:0007669"/>
    <property type="project" value="InterPro"/>
</dbReference>
<dbReference type="PANTHER" id="PTHR42784">
    <property type="entry name" value="PYRANOSE 2-OXIDASE"/>
    <property type="match status" value="1"/>
</dbReference>
<feature type="domain" description="Glucose-methanol-choline oxidoreductase C-terminal" evidence="6">
    <location>
        <begin position="459"/>
        <end position="514"/>
    </location>
</feature>
<evidence type="ECO:0000259" key="7">
    <source>
        <dbReference type="Pfam" id="PF07992"/>
    </source>
</evidence>
<dbReference type="InterPro" id="IPR023753">
    <property type="entry name" value="FAD/NAD-binding_dom"/>
</dbReference>
<evidence type="ECO:0000259" key="6">
    <source>
        <dbReference type="Pfam" id="PF05199"/>
    </source>
</evidence>
<dbReference type="Gene3D" id="3.50.50.60">
    <property type="entry name" value="FAD/NAD(P)-binding domain"/>
    <property type="match status" value="2"/>
</dbReference>
<evidence type="ECO:0000256" key="5">
    <source>
        <dbReference type="ARBA" id="ARBA00023002"/>
    </source>
</evidence>
<accession>A0A1P8JS27</accession>
<dbReference type="Pfam" id="PF05199">
    <property type="entry name" value="GMC_oxred_C"/>
    <property type="match status" value="1"/>
</dbReference>